<dbReference type="InterPro" id="IPR050904">
    <property type="entry name" value="Adhesion/Biosynth-related"/>
</dbReference>
<keyword evidence="3" id="KW-1185">Reference proteome</keyword>
<dbReference type="AlphaFoldDB" id="A0A3N4MDU4"/>
<dbReference type="SUPFAM" id="SSF82153">
    <property type="entry name" value="FAS1 domain"/>
    <property type="match status" value="2"/>
</dbReference>
<name>A0A3N4MDU4_9BACT</name>
<dbReference type="RefSeq" id="WP_120515108.1">
    <property type="nucleotide sequence ID" value="NZ_QXZY01000002.1"/>
</dbReference>
<proteinExistence type="predicted"/>
<evidence type="ECO:0000313" key="2">
    <source>
        <dbReference type="EMBL" id="RPD42132.1"/>
    </source>
</evidence>
<evidence type="ECO:0000313" key="3">
    <source>
        <dbReference type="Proteomes" id="UP000279089"/>
    </source>
</evidence>
<feature type="domain" description="FAS1" evidence="1">
    <location>
        <begin position="30"/>
        <end position="169"/>
    </location>
</feature>
<dbReference type="EMBL" id="RMBX01000003">
    <property type="protein sequence ID" value="RPD42132.1"/>
    <property type="molecule type" value="Genomic_DNA"/>
</dbReference>
<dbReference type="PROSITE" id="PS50213">
    <property type="entry name" value="FAS1"/>
    <property type="match status" value="1"/>
</dbReference>
<gene>
    <name evidence="2" type="ORF">EG028_08295</name>
</gene>
<organism evidence="2 3">
    <name type="scientific">Chitinophaga barathri</name>
    <dbReference type="NCBI Taxonomy" id="1647451"/>
    <lineage>
        <taxon>Bacteria</taxon>
        <taxon>Pseudomonadati</taxon>
        <taxon>Bacteroidota</taxon>
        <taxon>Chitinophagia</taxon>
        <taxon>Chitinophagales</taxon>
        <taxon>Chitinophagaceae</taxon>
        <taxon>Chitinophaga</taxon>
    </lineage>
</organism>
<dbReference type="Pfam" id="PF02469">
    <property type="entry name" value="Fasciclin"/>
    <property type="match status" value="1"/>
</dbReference>
<dbReference type="SMART" id="SM00554">
    <property type="entry name" value="FAS1"/>
    <property type="match status" value="1"/>
</dbReference>
<dbReference type="GO" id="GO:0005615">
    <property type="term" value="C:extracellular space"/>
    <property type="evidence" value="ECO:0007669"/>
    <property type="project" value="TreeGrafter"/>
</dbReference>
<protein>
    <submittedName>
        <fullName evidence="2">Fasciclin domain-containing protein</fullName>
    </submittedName>
</protein>
<dbReference type="PANTHER" id="PTHR10900">
    <property type="entry name" value="PERIOSTIN-RELATED"/>
    <property type="match status" value="1"/>
</dbReference>
<dbReference type="Gene3D" id="2.30.180.10">
    <property type="entry name" value="FAS1 domain"/>
    <property type="match status" value="2"/>
</dbReference>
<dbReference type="Proteomes" id="UP000279089">
    <property type="component" value="Unassembled WGS sequence"/>
</dbReference>
<dbReference type="PANTHER" id="PTHR10900:SF77">
    <property type="entry name" value="FI19380P1"/>
    <property type="match status" value="1"/>
</dbReference>
<sequence>MKAYQTLITICLLLSAGCIKMEDDAPVKVERQLGVILQNNYAFSMFYSALQRTGLDTVTTSQEQYTLLAPDNDAFILSGIDEDSLRRMSDAALKQLIGYHIIKGNYPFSSLPQTIDFPFTSLEGTVLYASVPMAPNSWEPSRIHFNGLNVKKLDIMAANGVIHAMERVLRYPAPTVKQWLENAPRYSRFAASLRKFGLLDTLAGTGPFVVLALPNEVFDRYGIDDAMLETIDTTTYKKLLFNNYTLSPRRFFWSDLGDAPISQYGAGVMPPVFLQPDAVLEYTFEGFRVFPYNFKELQQLGWWEYGEPVKDSDTDYPALNGVVHGVSGVLVYPDSARIN</sequence>
<dbReference type="InterPro" id="IPR036378">
    <property type="entry name" value="FAS1_dom_sf"/>
</dbReference>
<dbReference type="OrthoDB" id="1144324at2"/>
<comment type="caution">
    <text evidence="2">The sequence shown here is derived from an EMBL/GenBank/DDBJ whole genome shotgun (WGS) entry which is preliminary data.</text>
</comment>
<dbReference type="PROSITE" id="PS51257">
    <property type="entry name" value="PROKAR_LIPOPROTEIN"/>
    <property type="match status" value="1"/>
</dbReference>
<accession>A0A3N4MDU4</accession>
<evidence type="ECO:0000259" key="1">
    <source>
        <dbReference type="PROSITE" id="PS50213"/>
    </source>
</evidence>
<reference evidence="3" key="1">
    <citation type="submission" date="2018-11" db="EMBL/GenBank/DDBJ databases">
        <title>Chitinophaga lutea sp.nov., isolate from arsenic contaminated soil.</title>
        <authorList>
            <person name="Zong Y."/>
        </authorList>
    </citation>
    <scope>NUCLEOTIDE SEQUENCE [LARGE SCALE GENOMIC DNA]</scope>
    <source>
        <strain evidence="3">YLT18</strain>
    </source>
</reference>
<dbReference type="InterPro" id="IPR000782">
    <property type="entry name" value="FAS1_domain"/>
</dbReference>